<gene>
    <name evidence="2" type="ORF">H4W80_001889</name>
</gene>
<dbReference type="SMART" id="SM01043">
    <property type="entry name" value="BTAD"/>
    <property type="match status" value="1"/>
</dbReference>
<evidence type="ECO:0000313" key="2">
    <source>
        <dbReference type="EMBL" id="MBE1583631.1"/>
    </source>
</evidence>
<reference evidence="2 3" key="1">
    <citation type="submission" date="2020-10" db="EMBL/GenBank/DDBJ databases">
        <title>Sequencing the genomes of 1000 actinobacteria strains.</title>
        <authorList>
            <person name="Klenk H.-P."/>
        </authorList>
    </citation>
    <scope>NUCLEOTIDE SEQUENCE [LARGE SCALE GENOMIC DNA]</scope>
    <source>
        <strain evidence="2 3">DSM 43173</strain>
    </source>
</reference>
<keyword evidence="3" id="KW-1185">Reference proteome</keyword>
<evidence type="ECO:0000313" key="3">
    <source>
        <dbReference type="Proteomes" id="UP000633509"/>
    </source>
</evidence>
<accession>A0ABR9LU63</accession>
<dbReference type="RefSeq" id="WP_192784706.1">
    <property type="nucleotide sequence ID" value="NZ_JADBEK010000001.1"/>
</dbReference>
<proteinExistence type="predicted"/>
<dbReference type="Gene3D" id="1.25.40.10">
    <property type="entry name" value="Tetratricopeptide repeat domain"/>
    <property type="match status" value="1"/>
</dbReference>
<dbReference type="PANTHER" id="PTHR35807">
    <property type="entry name" value="TRANSCRIPTIONAL REGULATOR REDD-RELATED"/>
    <property type="match status" value="1"/>
</dbReference>
<protein>
    <submittedName>
        <fullName evidence="2">DNA-binding SARP family transcriptional activator</fullName>
    </submittedName>
</protein>
<organism evidence="2 3">
    <name type="scientific">Nonomuraea angiospora</name>
    <dbReference type="NCBI Taxonomy" id="46172"/>
    <lineage>
        <taxon>Bacteria</taxon>
        <taxon>Bacillati</taxon>
        <taxon>Actinomycetota</taxon>
        <taxon>Actinomycetes</taxon>
        <taxon>Streptosporangiales</taxon>
        <taxon>Streptosporangiaceae</taxon>
        <taxon>Nonomuraea</taxon>
    </lineage>
</organism>
<keyword evidence="2" id="KW-0238">DNA-binding</keyword>
<dbReference type="InterPro" id="IPR051677">
    <property type="entry name" value="AfsR-DnrI-RedD_regulator"/>
</dbReference>
<dbReference type="Pfam" id="PF03704">
    <property type="entry name" value="BTAD"/>
    <property type="match status" value="1"/>
</dbReference>
<name>A0ABR9LU63_9ACTN</name>
<sequence>MSLRLLGTFEVSARAETGGARWGELPHSARRLVAFLGLHGTATRDFAAGSLWPDSSEAHAQADLRTTLWRAGRACPGLIVTGGPAMRLDSRVSVDVDELRALSRRLHVRRPAQAEDDGSWVPPRGVLLPGWYDEWVVAVRERVRQLQLHTLEAVAERQLARGAYGRALDLALAAVEYEPLRESSQRLVVRIHLAEGNLVEAVRAVRAFTELLWEEIQVRPSAEFTGLVELPAPS</sequence>
<dbReference type="Proteomes" id="UP000633509">
    <property type="component" value="Unassembled WGS sequence"/>
</dbReference>
<evidence type="ECO:0000259" key="1">
    <source>
        <dbReference type="SMART" id="SM01043"/>
    </source>
</evidence>
<dbReference type="InterPro" id="IPR005158">
    <property type="entry name" value="BTAD"/>
</dbReference>
<dbReference type="SUPFAM" id="SSF48452">
    <property type="entry name" value="TPR-like"/>
    <property type="match status" value="1"/>
</dbReference>
<dbReference type="InterPro" id="IPR011990">
    <property type="entry name" value="TPR-like_helical_dom_sf"/>
</dbReference>
<feature type="domain" description="Bacterial transcriptional activator" evidence="1">
    <location>
        <begin position="94"/>
        <end position="230"/>
    </location>
</feature>
<comment type="caution">
    <text evidence="2">The sequence shown here is derived from an EMBL/GenBank/DDBJ whole genome shotgun (WGS) entry which is preliminary data.</text>
</comment>
<dbReference type="GO" id="GO:0003677">
    <property type="term" value="F:DNA binding"/>
    <property type="evidence" value="ECO:0007669"/>
    <property type="project" value="UniProtKB-KW"/>
</dbReference>
<dbReference type="EMBL" id="JADBEK010000001">
    <property type="protein sequence ID" value="MBE1583631.1"/>
    <property type="molecule type" value="Genomic_DNA"/>
</dbReference>